<keyword evidence="2" id="KW-0472">Membrane</keyword>
<dbReference type="PANTHER" id="PTHR31973:SF185">
    <property type="entry name" value="TRANSPOSASE, MUDR, PLANT, MULE TRANSPOSASE DOMAIN-CONTAINING PROTEIN"/>
    <property type="match status" value="1"/>
</dbReference>
<dbReference type="EMBL" id="BKCJ010038569">
    <property type="protein sequence ID" value="GEV91567.1"/>
    <property type="molecule type" value="Genomic_DNA"/>
</dbReference>
<feature type="region of interest" description="Disordered" evidence="1">
    <location>
        <begin position="221"/>
        <end position="260"/>
    </location>
</feature>
<comment type="caution">
    <text evidence="3">The sequence shown here is derived from an EMBL/GenBank/DDBJ whole genome shotgun (WGS) entry which is preliminary data.</text>
</comment>
<proteinExistence type="predicted"/>
<dbReference type="PANTHER" id="PTHR31973">
    <property type="entry name" value="POLYPROTEIN, PUTATIVE-RELATED"/>
    <property type="match status" value="1"/>
</dbReference>
<protein>
    <submittedName>
        <fullName evidence="3">Uncharacterized protein</fullName>
    </submittedName>
</protein>
<dbReference type="AlphaFoldDB" id="A0A699GR46"/>
<gene>
    <name evidence="3" type="ORF">Tci_163544</name>
</gene>
<accession>A0A699GR46</accession>
<name>A0A699GR46_TANCI</name>
<feature type="transmembrane region" description="Helical" evidence="2">
    <location>
        <begin position="41"/>
        <end position="60"/>
    </location>
</feature>
<evidence type="ECO:0000256" key="1">
    <source>
        <dbReference type="SAM" id="MobiDB-lite"/>
    </source>
</evidence>
<sequence length="260" mass="30118">MLNGSHEDSFSQLPYYCHNLKLSNEGTVTHVQTDKQGRFEMLFVGFGFAILPIAMGVTYSETGASWTWFMNRLKECIGEVPNLCIISDRHPTIILAYKTVSSNYVEPVNSLSRFLRKLPITRLVEYFKGLLQRCRLEDPKIQTIYYQERKRLLKLDADWDDLVEEEPNTSCKRRSNVNSCPLQILPVSVTKNFIGLREWDGPAEWRQRSYNQMNNFMPTARYSSNNTYDPTQPSSSHGYMLHQNAGESSTPYESYHLDDM</sequence>
<organism evidence="3">
    <name type="scientific">Tanacetum cinerariifolium</name>
    <name type="common">Dalmatian daisy</name>
    <name type="synonym">Chrysanthemum cinerariifolium</name>
    <dbReference type="NCBI Taxonomy" id="118510"/>
    <lineage>
        <taxon>Eukaryota</taxon>
        <taxon>Viridiplantae</taxon>
        <taxon>Streptophyta</taxon>
        <taxon>Embryophyta</taxon>
        <taxon>Tracheophyta</taxon>
        <taxon>Spermatophyta</taxon>
        <taxon>Magnoliopsida</taxon>
        <taxon>eudicotyledons</taxon>
        <taxon>Gunneridae</taxon>
        <taxon>Pentapetalae</taxon>
        <taxon>asterids</taxon>
        <taxon>campanulids</taxon>
        <taxon>Asterales</taxon>
        <taxon>Asteraceae</taxon>
        <taxon>Asteroideae</taxon>
        <taxon>Anthemideae</taxon>
        <taxon>Anthemidinae</taxon>
        <taxon>Tanacetum</taxon>
    </lineage>
</organism>
<evidence type="ECO:0000313" key="3">
    <source>
        <dbReference type="EMBL" id="GEV91567.1"/>
    </source>
</evidence>
<reference evidence="3" key="1">
    <citation type="journal article" date="2019" name="Sci. Rep.">
        <title>Draft genome of Tanacetum cinerariifolium, the natural source of mosquito coil.</title>
        <authorList>
            <person name="Yamashiro T."/>
            <person name="Shiraishi A."/>
            <person name="Satake H."/>
            <person name="Nakayama K."/>
        </authorList>
    </citation>
    <scope>NUCLEOTIDE SEQUENCE</scope>
</reference>
<feature type="compositionally biased region" description="Polar residues" evidence="1">
    <location>
        <begin position="221"/>
        <end position="237"/>
    </location>
</feature>
<evidence type="ECO:0000256" key="2">
    <source>
        <dbReference type="SAM" id="Phobius"/>
    </source>
</evidence>
<keyword evidence="2" id="KW-1133">Transmembrane helix</keyword>
<keyword evidence="2" id="KW-0812">Transmembrane</keyword>